<feature type="compositionally biased region" description="Polar residues" evidence="1">
    <location>
        <begin position="424"/>
        <end position="436"/>
    </location>
</feature>
<feature type="compositionally biased region" description="Low complexity" evidence="1">
    <location>
        <begin position="936"/>
        <end position="945"/>
    </location>
</feature>
<dbReference type="InterPro" id="IPR036915">
    <property type="entry name" value="Cyclin-like_sf"/>
</dbReference>
<dbReference type="PANTHER" id="PTHR10177">
    <property type="entry name" value="CYCLINS"/>
    <property type="match status" value="1"/>
</dbReference>
<accession>A0A078B7H6</accession>
<feature type="compositionally biased region" description="Polar residues" evidence="1">
    <location>
        <begin position="764"/>
        <end position="776"/>
    </location>
</feature>
<feature type="compositionally biased region" description="Polar residues" evidence="1">
    <location>
        <begin position="888"/>
        <end position="902"/>
    </location>
</feature>
<reference evidence="3 4" key="1">
    <citation type="submission" date="2014-06" db="EMBL/GenBank/DDBJ databases">
        <authorList>
            <person name="Swart Estienne"/>
        </authorList>
    </citation>
    <scope>NUCLEOTIDE SEQUENCE [LARGE SCALE GENOMIC DNA]</scope>
    <source>
        <strain evidence="3 4">130c</strain>
    </source>
</reference>
<evidence type="ECO:0000259" key="2">
    <source>
        <dbReference type="Pfam" id="PF00134"/>
    </source>
</evidence>
<evidence type="ECO:0000256" key="1">
    <source>
        <dbReference type="SAM" id="MobiDB-lite"/>
    </source>
</evidence>
<dbReference type="Pfam" id="PF00134">
    <property type="entry name" value="Cyclin_N"/>
    <property type="match status" value="1"/>
</dbReference>
<proteinExistence type="predicted"/>
<feature type="compositionally biased region" description="Basic and acidic residues" evidence="1">
    <location>
        <begin position="154"/>
        <end position="167"/>
    </location>
</feature>
<feature type="region of interest" description="Disordered" evidence="1">
    <location>
        <begin position="518"/>
        <end position="544"/>
    </location>
</feature>
<feature type="compositionally biased region" description="Low complexity" evidence="1">
    <location>
        <begin position="692"/>
        <end position="712"/>
    </location>
</feature>
<name>A0A078B7H6_STYLE</name>
<dbReference type="SUPFAM" id="SSF47954">
    <property type="entry name" value="Cyclin-like"/>
    <property type="match status" value="1"/>
</dbReference>
<feature type="domain" description="Cyclin N-terminal" evidence="2">
    <location>
        <begin position="190"/>
        <end position="269"/>
    </location>
</feature>
<dbReference type="InterPro" id="IPR006671">
    <property type="entry name" value="Cyclin_N"/>
</dbReference>
<feature type="region of interest" description="Disordered" evidence="1">
    <location>
        <begin position="393"/>
        <end position="436"/>
    </location>
</feature>
<keyword evidence="4" id="KW-1185">Reference proteome</keyword>
<dbReference type="AlphaFoldDB" id="A0A078B7H6"/>
<dbReference type="InterPro" id="IPR039361">
    <property type="entry name" value="Cyclin"/>
</dbReference>
<feature type="compositionally biased region" description="Polar residues" evidence="1">
    <location>
        <begin position="910"/>
        <end position="919"/>
    </location>
</feature>
<dbReference type="OrthoDB" id="285802at2759"/>
<sequence length="1187" mass="132788">MIVCQHSNLLQIRAPPNPSLLHQTCASSIHSADNQPQSSATQTKSGTLLQNCKDCGAIILDNGTMAVKDERFNFVVDNSPAETLQTILATEERQKLVVNPQATAYLKERVNIVNQFFELGKRFFQRDETLHLAVELLDRFFLSQNYGSHSQSMAERDPNSTPKDKHSSSTTVNSAAHGKDQQQIYGVSNQITDNFAKFDFTPKSAQKSLYELTIFLIASKYDELDENIPQIKDLVRYYSRFLPVSVPTPTFTQIVECERQIMKHLNWELGYVTPTMIIKLLLANGVIFDNEPFVLDPDSLQSLAKSISEKSVIYLDLLVRNMQNFRDKKPSLLASAIVYQARKDEITNLKNRASEVSNTNSAQFKQFWCTELKVMTGYSEQDLLDVARRLKARHAGKVGGTPSEKKRKNKENLSAKQSPGHALQHSNSKFPHMPNQSQINGLRAQISPKLPISEKKPDEKTQLKNSPLRNKINQHQITLDSHIVANSTLSLRTAQLSQFQPAQDYLSQKALLSNKNSTNTYQAPFTQPSSNQQGVPSLKQSSQSCDNYGLKPQSSKNVNRTTSNMTLGQGGLQHQNTLNLEAFTHHDITMDENILKSTQSQSLYPLRTKQTQALKKPQSTTHADNLTQHISVCFGSNTINKQFFEPLRLKTSREGNRLSEDQYKVQTQLLRKTNVQSSMQNMPSLRESAEYNSSNNSSMQGGQNTNTNTNTTGLHTTRVPPQMRPGLNQRGYQFQALKDFTKNQQSSSQNGRNEAMTKLPAIESHSNQKQPFNSRYQDGVNSSSVQNNNAQEIITMNRRSKSWKRNNDEVFAMTNNLRQQIRNKFQQNGSLTSRVQIQSFSQLNSNFTEQAQLYLSKESITNGGGTGATGEADYQNICIQPQNFSLKNKGNNFGQRNSSQGFQGMHGSDSKSNTFTSDSNTRRSHGNHPLDNNGASKPSSKGSSKIRLYSKKAFDPSVETVDRQGCGSGMIQPYVNSNIVKKSKNGENRLVLLPSQILQSNQSPTYSQNQEGHQTFFRIKVNRVSPVPKVGDEGYGFNANSQIQVNATKRPSSKLRQSASNNGNGVITNNSEEDQLCCVIEEEDNEITLKPKKPPVEREVKDQIALNSNIRKIILKNPSKRELSADGIVKKSFATAHKYLANKFDSNSQNSSRLDTQTSCTTGGPGVQNSNCGGIKMYTKPKKFVQQ</sequence>
<feature type="region of interest" description="Disordered" evidence="1">
    <location>
        <begin position="150"/>
        <end position="178"/>
    </location>
</feature>
<evidence type="ECO:0000313" key="3">
    <source>
        <dbReference type="EMBL" id="CDW90364.1"/>
    </source>
</evidence>
<feature type="region of interest" description="Disordered" evidence="1">
    <location>
        <begin position="676"/>
        <end position="725"/>
    </location>
</feature>
<feature type="region of interest" description="Disordered" evidence="1">
    <location>
        <begin position="763"/>
        <end position="785"/>
    </location>
</feature>
<gene>
    <name evidence="3" type="primary">Contig19090.g20241</name>
    <name evidence="3" type="ORF">STYLEM_19506</name>
</gene>
<dbReference type="CDD" id="cd20529">
    <property type="entry name" value="CYCLIN_CCNJ-like_rpt2"/>
    <property type="match status" value="1"/>
</dbReference>
<feature type="region of interest" description="Disordered" evidence="1">
    <location>
        <begin position="449"/>
        <end position="470"/>
    </location>
</feature>
<dbReference type="Proteomes" id="UP000039865">
    <property type="component" value="Unassembled WGS sequence"/>
</dbReference>
<organism evidence="3 4">
    <name type="scientific">Stylonychia lemnae</name>
    <name type="common">Ciliate</name>
    <dbReference type="NCBI Taxonomy" id="5949"/>
    <lineage>
        <taxon>Eukaryota</taxon>
        <taxon>Sar</taxon>
        <taxon>Alveolata</taxon>
        <taxon>Ciliophora</taxon>
        <taxon>Intramacronucleata</taxon>
        <taxon>Spirotrichea</taxon>
        <taxon>Stichotrichia</taxon>
        <taxon>Sporadotrichida</taxon>
        <taxon>Oxytrichidae</taxon>
        <taxon>Stylonychinae</taxon>
        <taxon>Stylonychia</taxon>
    </lineage>
</organism>
<evidence type="ECO:0000313" key="4">
    <source>
        <dbReference type="Proteomes" id="UP000039865"/>
    </source>
</evidence>
<dbReference type="InParanoid" id="A0A078B7H6"/>
<dbReference type="Gene3D" id="1.10.472.10">
    <property type="entry name" value="Cyclin-like"/>
    <property type="match status" value="2"/>
</dbReference>
<feature type="compositionally biased region" description="Basic and acidic residues" evidence="1">
    <location>
        <begin position="452"/>
        <end position="462"/>
    </location>
</feature>
<feature type="region of interest" description="Disordered" evidence="1">
    <location>
        <begin position="1146"/>
        <end position="1166"/>
    </location>
</feature>
<feature type="region of interest" description="Disordered" evidence="1">
    <location>
        <begin position="1048"/>
        <end position="1067"/>
    </location>
</feature>
<feature type="region of interest" description="Disordered" evidence="1">
    <location>
        <begin position="888"/>
        <end position="946"/>
    </location>
</feature>
<dbReference type="EMBL" id="CCKQ01018403">
    <property type="protein sequence ID" value="CDW90364.1"/>
    <property type="molecule type" value="Genomic_DNA"/>
</dbReference>
<protein>
    <submittedName>
        <fullName evidence="3">N-terminal domain containing protein</fullName>
    </submittedName>
</protein>